<dbReference type="InterPro" id="IPR036419">
    <property type="entry name" value="Ribosomal_S3_C_sf"/>
</dbReference>
<dbReference type="PROSITE" id="PS50823">
    <property type="entry name" value="KH_TYPE_2"/>
    <property type="match status" value="1"/>
</dbReference>
<evidence type="ECO:0000256" key="9">
    <source>
        <dbReference type="RuleBase" id="RU003624"/>
    </source>
</evidence>
<dbReference type="SUPFAM" id="SSF54814">
    <property type="entry name" value="Prokaryotic type KH domain (KH-domain type II)"/>
    <property type="match status" value="1"/>
</dbReference>
<evidence type="ECO:0000256" key="5">
    <source>
        <dbReference type="ARBA" id="ARBA00023274"/>
    </source>
</evidence>
<evidence type="ECO:0000256" key="10">
    <source>
        <dbReference type="SAM" id="MobiDB-lite"/>
    </source>
</evidence>
<dbReference type="Gene3D" id="3.30.300.20">
    <property type="match status" value="1"/>
</dbReference>
<protein>
    <recommendedName>
        <fullName evidence="7 8">Small ribosomal subunit protein uS3</fullName>
    </recommendedName>
</protein>
<feature type="domain" description="KH type-2" evidence="11">
    <location>
        <begin position="39"/>
        <end position="108"/>
    </location>
</feature>
<dbReference type="Proteomes" id="UP000237947">
    <property type="component" value="Chromosome"/>
</dbReference>
<evidence type="ECO:0000256" key="8">
    <source>
        <dbReference type="HAMAP-Rule" id="MF_01309"/>
    </source>
</evidence>
<dbReference type="PANTHER" id="PTHR11760:SF19">
    <property type="entry name" value="SMALL RIBOSOMAL SUBUNIT PROTEIN US3C"/>
    <property type="match status" value="1"/>
</dbReference>
<evidence type="ECO:0000256" key="6">
    <source>
        <dbReference type="ARBA" id="ARBA00024998"/>
    </source>
</evidence>
<dbReference type="InterPro" id="IPR057258">
    <property type="entry name" value="Ribosomal_uS3"/>
</dbReference>
<evidence type="ECO:0000256" key="2">
    <source>
        <dbReference type="ARBA" id="ARBA00022730"/>
    </source>
</evidence>
<dbReference type="RefSeq" id="WP_106011936.1">
    <property type="nucleotide sequence ID" value="NZ_CP027226.1"/>
</dbReference>
<dbReference type="GO" id="GO:0019843">
    <property type="term" value="F:rRNA binding"/>
    <property type="evidence" value="ECO:0007669"/>
    <property type="project" value="UniProtKB-UniRule"/>
</dbReference>
<dbReference type="InterPro" id="IPR004044">
    <property type="entry name" value="KH_dom_type_2"/>
</dbReference>
<dbReference type="GO" id="GO:0003735">
    <property type="term" value="F:structural constituent of ribosome"/>
    <property type="evidence" value="ECO:0007669"/>
    <property type="project" value="InterPro"/>
</dbReference>
<dbReference type="CDD" id="cd02412">
    <property type="entry name" value="KH-II_30S_S3"/>
    <property type="match status" value="1"/>
</dbReference>
<dbReference type="InterPro" id="IPR005704">
    <property type="entry name" value="Ribosomal_uS3_bac-typ"/>
</dbReference>
<dbReference type="Pfam" id="PF07650">
    <property type="entry name" value="KH_2"/>
    <property type="match status" value="1"/>
</dbReference>
<dbReference type="PANTHER" id="PTHR11760">
    <property type="entry name" value="30S/40S RIBOSOMAL PROTEIN S3"/>
    <property type="match status" value="1"/>
</dbReference>
<feature type="region of interest" description="Disordered" evidence="10">
    <location>
        <begin position="219"/>
        <end position="240"/>
    </location>
</feature>
<dbReference type="AlphaFoldDB" id="A0A2S0KLN6"/>
<keyword evidence="2 8" id="KW-0699">rRNA-binding</keyword>
<dbReference type="KEGG" id="fsa:C5Q98_01275"/>
<dbReference type="InterPro" id="IPR018280">
    <property type="entry name" value="Ribosomal_uS3_CS"/>
</dbReference>
<dbReference type="PROSITE" id="PS00548">
    <property type="entry name" value="RIBOSOMAL_S3"/>
    <property type="match status" value="1"/>
</dbReference>
<comment type="function">
    <text evidence="6 8">Binds the lower part of the 30S subunit head. Binds mRNA in the 70S ribosome, positioning it for translation.</text>
</comment>
<dbReference type="InterPro" id="IPR001351">
    <property type="entry name" value="Ribosomal_uS3_C"/>
</dbReference>
<dbReference type="InterPro" id="IPR004087">
    <property type="entry name" value="KH_dom"/>
</dbReference>
<dbReference type="SMART" id="SM00322">
    <property type="entry name" value="KH"/>
    <property type="match status" value="1"/>
</dbReference>
<gene>
    <name evidence="8" type="primary">rpsC</name>
    <name evidence="12" type="ORF">C5Q98_01275</name>
</gene>
<evidence type="ECO:0000313" key="12">
    <source>
        <dbReference type="EMBL" id="AVM41950.1"/>
    </source>
</evidence>
<dbReference type="EMBL" id="CP027226">
    <property type="protein sequence ID" value="AVM41950.1"/>
    <property type="molecule type" value="Genomic_DNA"/>
</dbReference>
<dbReference type="NCBIfam" id="TIGR01009">
    <property type="entry name" value="rpsC_bact"/>
    <property type="match status" value="1"/>
</dbReference>
<sequence>MGQKVNPHGFRVGVIKDWSTKWYADKKDFSKYLVEDKKIRDFIKKEVYDAGLADIHIERKGDDVTTLTLYTAKPGIIIGRQGAGIEELKKKLAKEFKKDFLINVNEVPNPDTNAQLIAENIAAQLERRVAFRRAMKQSITRAMKAGAKGIKTMTSGRLAGADMARTEQYDEGTVPLHTLRANVDYGFAEADTQYGIIGVKVWVYKGDVLDGKLHSIATEPVRKQGRGDKRRGNNRRGGNK</sequence>
<dbReference type="Pfam" id="PF00189">
    <property type="entry name" value="Ribosomal_S3_C"/>
    <property type="match status" value="1"/>
</dbReference>
<dbReference type="InterPro" id="IPR015946">
    <property type="entry name" value="KH_dom-like_a/b"/>
</dbReference>
<comment type="subunit">
    <text evidence="8">Part of the 30S ribosomal subunit. Forms a tight complex with proteins S10 and S14.</text>
</comment>
<comment type="similarity">
    <text evidence="1 8 9">Belongs to the universal ribosomal protein uS3 family.</text>
</comment>
<dbReference type="OrthoDB" id="9806396at2"/>
<evidence type="ECO:0000259" key="11">
    <source>
        <dbReference type="PROSITE" id="PS50823"/>
    </source>
</evidence>
<dbReference type="InterPro" id="IPR009019">
    <property type="entry name" value="KH_sf_prok-type"/>
</dbReference>
<keyword evidence="4 8" id="KW-0689">Ribosomal protein</keyword>
<dbReference type="FunFam" id="3.30.1140.32:FF:000002">
    <property type="entry name" value="30S ribosomal protein S3"/>
    <property type="match status" value="1"/>
</dbReference>
<evidence type="ECO:0000256" key="3">
    <source>
        <dbReference type="ARBA" id="ARBA00022884"/>
    </source>
</evidence>
<reference evidence="13" key="1">
    <citation type="submission" date="2018-02" db="EMBL/GenBank/DDBJ databases">
        <authorList>
            <person name="Holder M.E."/>
            <person name="Ajami N.J."/>
            <person name="Petrosino J.F."/>
        </authorList>
    </citation>
    <scope>NUCLEOTIDE SEQUENCE [LARGE SCALE GENOMIC DNA]</scope>
    <source>
        <strain evidence="13">CCUG 47711</strain>
    </source>
</reference>
<dbReference type="HAMAP" id="MF_01309_B">
    <property type="entry name" value="Ribosomal_uS3_B"/>
    <property type="match status" value="1"/>
</dbReference>
<feature type="compositionally biased region" description="Basic and acidic residues" evidence="10">
    <location>
        <begin position="220"/>
        <end position="231"/>
    </location>
</feature>
<dbReference type="Gene3D" id="3.30.1140.32">
    <property type="entry name" value="Ribosomal protein S3, C-terminal domain"/>
    <property type="match status" value="1"/>
</dbReference>
<dbReference type="GO" id="GO:0022627">
    <property type="term" value="C:cytosolic small ribosomal subunit"/>
    <property type="evidence" value="ECO:0007669"/>
    <property type="project" value="TreeGrafter"/>
</dbReference>
<evidence type="ECO:0000256" key="7">
    <source>
        <dbReference type="ARBA" id="ARBA00035257"/>
    </source>
</evidence>
<dbReference type="GO" id="GO:0003729">
    <property type="term" value="F:mRNA binding"/>
    <property type="evidence" value="ECO:0007669"/>
    <property type="project" value="UniProtKB-UniRule"/>
</dbReference>
<keyword evidence="13" id="KW-1185">Reference proteome</keyword>
<dbReference type="GO" id="GO:0006412">
    <property type="term" value="P:translation"/>
    <property type="evidence" value="ECO:0007669"/>
    <property type="project" value="UniProtKB-UniRule"/>
</dbReference>
<dbReference type="SUPFAM" id="SSF54821">
    <property type="entry name" value="Ribosomal protein S3 C-terminal domain"/>
    <property type="match status" value="1"/>
</dbReference>
<keyword evidence="3 8" id="KW-0694">RNA-binding</keyword>
<evidence type="ECO:0000256" key="4">
    <source>
        <dbReference type="ARBA" id="ARBA00022980"/>
    </source>
</evidence>
<proteinExistence type="inferred from homology"/>
<evidence type="ECO:0000313" key="13">
    <source>
        <dbReference type="Proteomes" id="UP000237947"/>
    </source>
</evidence>
<accession>A0A2S0KLN6</accession>
<keyword evidence="5 8" id="KW-0687">Ribonucleoprotein</keyword>
<name>A0A2S0KLN6_9FIRM</name>
<organism evidence="12 13">
    <name type="scientific">Fastidiosipila sanguinis</name>
    <dbReference type="NCBI Taxonomy" id="236753"/>
    <lineage>
        <taxon>Bacteria</taxon>
        <taxon>Bacillati</taxon>
        <taxon>Bacillota</taxon>
        <taxon>Clostridia</taxon>
        <taxon>Eubacteriales</taxon>
        <taxon>Oscillospiraceae</taxon>
        <taxon>Fastidiosipila</taxon>
    </lineage>
</organism>
<dbReference type="FunFam" id="3.30.300.20:FF:000001">
    <property type="entry name" value="30S ribosomal protein S3"/>
    <property type="match status" value="1"/>
</dbReference>
<evidence type="ECO:0000256" key="1">
    <source>
        <dbReference type="ARBA" id="ARBA00010761"/>
    </source>
</evidence>